<dbReference type="EMBL" id="KV921451">
    <property type="protein sequence ID" value="ORE14841.1"/>
    <property type="molecule type" value="Genomic_DNA"/>
</dbReference>
<dbReference type="AlphaFoldDB" id="A0A1X0RSF1"/>
<sequence length="144" mass="16614">MRIVASYVTLQLSNELIPFAEYIILIFKYFNALANLLFFICQRKLLDGIEFSCKDKIGRVMMEFSSNCLKDEIINTNMHFGRHLDGDVYLLYNTSETNQLCKSTNRMGIGKMVLYGEMVCSCIKEPRRSLRLASFDGIVDEVKE</sequence>
<evidence type="ECO:0000313" key="2">
    <source>
        <dbReference type="Proteomes" id="UP000242381"/>
    </source>
</evidence>
<proteinExistence type="predicted"/>
<accession>A0A1X0RSF1</accession>
<dbReference type="Proteomes" id="UP000242381">
    <property type="component" value="Unassembled WGS sequence"/>
</dbReference>
<protein>
    <submittedName>
        <fullName evidence="1">Uncharacterized protein</fullName>
    </submittedName>
</protein>
<gene>
    <name evidence="1" type="ORF">BCV71DRAFT_238098</name>
</gene>
<name>A0A1X0RSF1_RHIZD</name>
<reference evidence="1 2" key="1">
    <citation type="journal article" date="2016" name="Proc. Natl. Acad. Sci. U.S.A.">
        <title>Lipid metabolic changes in an early divergent fungus govern the establishment of a mutualistic symbiosis with endobacteria.</title>
        <authorList>
            <person name="Lastovetsky O.A."/>
            <person name="Gaspar M.L."/>
            <person name="Mondo S.J."/>
            <person name="LaButti K.M."/>
            <person name="Sandor L."/>
            <person name="Grigoriev I.V."/>
            <person name="Henry S.A."/>
            <person name="Pawlowska T.E."/>
        </authorList>
    </citation>
    <scope>NUCLEOTIDE SEQUENCE [LARGE SCALE GENOMIC DNA]</scope>
    <source>
        <strain evidence="1 2">ATCC 11559</strain>
    </source>
</reference>
<organism evidence="1 2">
    <name type="scientific">Rhizopus microsporus</name>
    <dbReference type="NCBI Taxonomy" id="58291"/>
    <lineage>
        <taxon>Eukaryota</taxon>
        <taxon>Fungi</taxon>
        <taxon>Fungi incertae sedis</taxon>
        <taxon>Mucoromycota</taxon>
        <taxon>Mucoromycotina</taxon>
        <taxon>Mucoromycetes</taxon>
        <taxon>Mucorales</taxon>
        <taxon>Mucorineae</taxon>
        <taxon>Rhizopodaceae</taxon>
        <taxon>Rhizopus</taxon>
    </lineage>
</organism>
<evidence type="ECO:0000313" key="1">
    <source>
        <dbReference type="EMBL" id="ORE14841.1"/>
    </source>
</evidence>